<comment type="caution">
    <text evidence="1">The sequence shown here is derived from an EMBL/GenBank/DDBJ whole genome shotgun (WGS) entry which is preliminary data.</text>
</comment>
<name>A0ACC3NRG5_9PEZI</name>
<reference evidence="1" key="1">
    <citation type="submission" date="2023-07" db="EMBL/GenBank/DDBJ databases">
        <title>Black Yeasts Isolated from many extreme environments.</title>
        <authorList>
            <person name="Coleine C."/>
            <person name="Stajich J.E."/>
            <person name="Selbmann L."/>
        </authorList>
    </citation>
    <scope>NUCLEOTIDE SEQUENCE</scope>
    <source>
        <strain evidence="1">CCFEE 5714</strain>
    </source>
</reference>
<accession>A0ACC3NRG5</accession>
<keyword evidence="2" id="KW-1185">Reference proteome</keyword>
<dbReference type="Proteomes" id="UP001281147">
    <property type="component" value="Unassembled WGS sequence"/>
</dbReference>
<sequence>MPTLIDDIGNCERREVSEPNNLNEDQYNKGDRNGSTSENDEQNQQSSQHDQENRNNRYVPAEPQDGVPLPRSTKGDARVADARERDTARTGPSVTVSDQITTQASASSRPICQHLVKTRPPSTPGAKNEEPDCPNCRADQLESVDIPEANRKVDELEARMTEMQQELTRQKSDRDLWLSHKQECIQQREDALQECEDILFREIRYAGYKAFWEGRRPYYSLWSQAANTRRHEQTKRESSRETQSISPRPPQSCAPEPEQPPPPLNQEHVTPPPPPQPAEPGTLKMKDLHWLAKEAALISSGNLQQQPLATGSFATKPRPSPLRYDQTKLKGLDPYKQERWQSLQDLKREFQQHKTTVSNRLKYDLRRHQQFVRNEFEAKLKELRQTHHTQTERLDTKLQQLENQVSQGADSELFKMLVEQCEAMEGDLDVLKSHPALNEKQPAETTSTPRPKPATAETTSTLKPEPAVAESTTATEARFKKMEDRLNEQAEWIETLSNDNDKLRESRSPNAELVLLQKEVDVLKKAQLQKEIKELKSAESALTNQQTVQGTELTAHRQSLTKHGQDIALQGQSIVGMHNDMKVLWDKAFGVPPA</sequence>
<evidence type="ECO:0000313" key="2">
    <source>
        <dbReference type="Proteomes" id="UP001281147"/>
    </source>
</evidence>
<evidence type="ECO:0000313" key="1">
    <source>
        <dbReference type="EMBL" id="KAK3721831.1"/>
    </source>
</evidence>
<proteinExistence type="predicted"/>
<organism evidence="1 2">
    <name type="scientific">Vermiconidia calcicola</name>
    <dbReference type="NCBI Taxonomy" id="1690605"/>
    <lineage>
        <taxon>Eukaryota</taxon>
        <taxon>Fungi</taxon>
        <taxon>Dikarya</taxon>
        <taxon>Ascomycota</taxon>
        <taxon>Pezizomycotina</taxon>
        <taxon>Dothideomycetes</taxon>
        <taxon>Dothideomycetidae</taxon>
        <taxon>Mycosphaerellales</taxon>
        <taxon>Extremaceae</taxon>
        <taxon>Vermiconidia</taxon>
    </lineage>
</organism>
<protein>
    <submittedName>
        <fullName evidence="1">Uncharacterized protein</fullName>
    </submittedName>
</protein>
<dbReference type="EMBL" id="JAUTXU010000016">
    <property type="protein sequence ID" value="KAK3721831.1"/>
    <property type="molecule type" value="Genomic_DNA"/>
</dbReference>
<gene>
    <name evidence="1" type="ORF">LTR37_002997</name>
</gene>